<dbReference type="Gene3D" id="3.10.690.10">
    <property type="entry name" value="Bifunctional nuclease domain"/>
    <property type="match status" value="1"/>
</dbReference>
<proteinExistence type="predicted"/>
<sequence>MNYKEKRVQLAVKGISLHQESQMPVIILQSADGKHTLPISIGPFEASAIITQLENIHPPRPLTHDLFSEMLIKHKFKLTSLYIYKAVQDKFYASIQYKHGLKNHNIEVRPSDGIALIIRHGGSIYVNMDILKEKADQNWIFEMDRMSEDFLFLKNNSNEHSFM</sequence>
<dbReference type="PANTHER" id="PTHR15160">
    <property type="entry name" value="VON HIPPEL-LINDAU PROTEIN"/>
    <property type="match status" value="1"/>
</dbReference>
<comment type="caution">
    <text evidence="2">The sequence shown here is derived from an EMBL/GenBank/DDBJ whole genome shotgun (WGS) entry which is preliminary data.</text>
</comment>
<dbReference type="SUPFAM" id="SSF103256">
    <property type="entry name" value="Hypothetical protein TM0160"/>
    <property type="match status" value="1"/>
</dbReference>
<dbReference type="EMBL" id="JACHGJ010000011">
    <property type="protein sequence ID" value="MBB6482298.1"/>
    <property type="molecule type" value="Genomic_DNA"/>
</dbReference>
<name>A0A841RIE0_9SPIO</name>
<evidence type="ECO:0000313" key="3">
    <source>
        <dbReference type="Proteomes" id="UP000587760"/>
    </source>
</evidence>
<dbReference type="PANTHER" id="PTHR15160:SF1">
    <property type="entry name" value="VON HIPPEL-LINDAU DISEASE TUMOR SUPPRESSOR"/>
    <property type="match status" value="1"/>
</dbReference>
<dbReference type="RefSeq" id="WP_184748535.1">
    <property type="nucleotide sequence ID" value="NZ_JACHGJ010000011.1"/>
</dbReference>
<dbReference type="PROSITE" id="PS51658">
    <property type="entry name" value="BFN"/>
    <property type="match status" value="1"/>
</dbReference>
<reference evidence="2 3" key="1">
    <citation type="submission" date="2020-08" db="EMBL/GenBank/DDBJ databases">
        <title>Genomic Encyclopedia of Type Strains, Phase IV (KMG-IV): sequencing the most valuable type-strain genomes for metagenomic binning, comparative biology and taxonomic classification.</title>
        <authorList>
            <person name="Goeker M."/>
        </authorList>
    </citation>
    <scope>NUCLEOTIDE SEQUENCE [LARGE SCALE GENOMIC DNA]</scope>
    <source>
        <strain evidence="2 3">DSM 2461</strain>
    </source>
</reference>
<protein>
    <recommendedName>
        <fullName evidence="1">BFN domain-containing protein</fullName>
    </recommendedName>
</protein>
<dbReference type="GO" id="GO:0004518">
    <property type="term" value="F:nuclease activity"/>
    <property type="evidence" value="ECO:0007669"/>
    <property type="project" value="InterPro"/>
</dbReference>
<gene>
    <name evidence="2" type="ORF">HNR50_003991</name>
</gene>
<dbReference type="Proteomes" id="UP000587760">
    <property type="component" value="Unassembled WGS sequence"/>
</dbReference>
<dbReference type="Pfam" id="PF02577">
    <property type="entry name" value="BFN_dom"/>
    <property type="match status" value="1"/>
</dbReference>
<evidence type="ECO:0000313" key="2">
    <source>
        <dbReference type="EMBL" id="MBB6482298.1"/>
    </source>
</evidence>
<dbReference type="InterPro" id="IPR003729">
    <property type="entry name" value="Bi_nuclease_dom"/>
</dbReference>
<keyword evidence="3" id="KW-1185">Reference proteome</keyword>
<organism evidence="2 3">
    <name type="scientific">Spirochaeta isovalerica</name>
    <dbReference type="NCBI Taxonomy" id="150"/>
    <lineage>
        <taxon>Bacteria</taxon>
        <taxon>Pseudomonadati</taxon>
        <taxon>Spirochaetota</taxon>
        <taxon>Spirochaetia</taxon>
        <taxon>Spirochaetales</taxon>
        <taxon>Spirochaetaceae</taxon>
        <taxon>Spirochaeta</taxon>
    </lineage>
</organism>
<accession>A0A841RIE0</accession>
<feature type="domain" description="BFN" evidence="1">
    <location>
        <begin position="7"/>
        <end position="138"/>
    </location>
</feature>
<dbReference type="AlphaFoldDB" id="A0A841RIE0"/>
<evidence type="ECO:0000259" key="1">
    <source>
        <dbReference type="PROSITE" id="PS51658"/>
    </source>
</evidence>
<dbReference type="InterPro" id="IPR036104">
    <property type="entry name" value="BFN_sf"/>
</dbReference>